<protein>
    <recommendedName>
        <fullName evidence="4">Beige protein homolog 1</fullName>
    </recommendedName>
</protein>
<keyword evidence="2" id="KW-0677">Repeat</keyword>
<dbReference type="EMBL" id="LSSK01000177">
    <property type="protein sequence ID" value="OMH84569.1"/>
    <property type="molecule type" value="Genomic_DNA"/>
</dbReference>
<dbReference type="SUPFAM" id="SSF50729">
    <property type="entry name" value="PH domain-like"/>
    <property type="match status" value="1"/>
</dbReference>
<feature type="compositionally biased region" description="Basic and acidic residues" evidence="5">
    <location>
        <begin position="230"/>
        <end position="239"/>
    </location>
</feature>
<dbReference type="OrthoDB" id="26681at2759"/>
<evidence type="ECO:0000259" key="7">
    <source>
        <dbReference type="PROSITE" id="PS51783"/>
    </source>
</evidence>
<evidence type="ECO:0000256" key="3">
    <source>
        <dbReference type="ARBA" id="ARBA00054699"/>
    </source>
</evidence>
<feature type="domain" description="BEACH-type PH" evidence="7">
    <location>
        <begin position="174"/>
        <end position="313"/>
    </location>
</feature>
<evidence type="ECO:0000313" key="9">
    <source>
        <dbReference type="Proteomes" id="UP000188320"/>
    </source>
</evidence>
<evidence type="ECO:0000313" key="8">
    <source>
        <dbReference type="EMBL" id="OMH84569.1"/>
    </source>
</evidence>
<organism evidence="8 9">
    <name type="scientific">Zancudomyces culisetae</name>
    <name type="common">Gut fungus</name>
    <name type="synonym">Smittium culisetae</name>
    <dbReference type="NCBI Taxonomy" id="1213189"/>
    <lineage>
        <taxon>Eukaryota</taxon>
        <taxon>Fungi</taxon>
        <taxon>Fungi incertae sedis</taxon>
        <taxon>Zoopagomycota</taxon>
        <taxon>Kickxellomycotina</taxon>
        <taxon>Harpellomycetes</taxon>
        <taxon>Harpellales</taxon>
        <taxon>Legeriomycetaceae</taxon>
        <taxon>Zancudomyces</taxon>
    </lineage>
</organism>
<keyword evidence="9" id="KW-1185">Reference proteome</keyword>
<feature type="region of interest" description="Disordered" evidence="5">
    <location>
        <begin position="970"/>
        <end position="1000"/>
    </location>
</feature>
<evidence type="ECO:0000259" key="6">
    <source>
        <dbReference type="PROSITE" id="PS50197"/>
    </source>
</evidence>
<dbReference type="SMART" id="SM01026">
    <property type="entry name" value="Beach"/>
    <property type="match status" value="1"/>
</dbReference>
<comment type="caution">
    <text evidence="8">The sequence shown here is derived from an EMBL/GenBank/DDBJ whole genome shotgun (WGS) entry which is preliminary data.</text>
</comment>
<evidence type="ECO:0000256" key="4">
    <source>
        <dbReference type="ARBA" id="ARBA00073334"/>
    </source>
</evidence>
<dbReference type="InterPro" id="IPR036372">
    <property type="entry name" value="BEACH_dom_sf"/>
</dbReference>
<dbReference type="InterPro" id="IPR023362">
    <property type="entry name" value="PH-BEACH_dom"/>
</dbReference>
<dbReference type="Gene3D" id="2.30.29.30">
    <property type="entry name" value="Pleckstrin-homology domain (PH domain)/Phosphotyrosine-binding domain (PTB)"/>
    <property type="match status" value="1"/>
</dbReference>
<dbReference type="SUPFAM" id="SSF81837">
    <property type="entry name" value="BEACH domain"/>
    <property type="match status" value="1"/>
</dbReference>
<evidence type="ECO:0000256" key="1">
    <source>
        <dbReference type="ARBA" id="ARBA00022574"/>
    </source>
</evidence>
<evidence type="ECO:0000256" key="2">
    <source>
        <dbReference type="ARBA" id="ARBA00022737"/>
    </source>
</evidence>
<dbReference type="Pfam" id="PF02138">
    <property type="entry name" value="Beach"/>
    <property type="match status" value="1"/>
</dbReference>
<feature type="compositionally biased region" description="Low complexity" evidence="5">
    <location>
        <begin position="110"/>
        <end position="119"/>
    </location>
</feature>
<dbReference type="InterPro" id="IPR050865">
    <property type="entry name" value="BEACH_Domain"/>
</dbReference>
<dbReference type="PROSITE" id="PS51783">
    <property type="entry name" value="PH_BEACH"/>
    <property type="match status" value="1"/>
</dbReference>
<gene>
    <name evidence="8" type="ORF">AX774_g1898</name>
</gene>
<evidence type="ECO:0000256" key="5">
    <source>
        <dbReference type="SAM" id="MobiDB-lite"/>
    </source>
</evidence>
<feature type="region of interest" description="Disordered" evidence="5">
    <location>
        <begin position="222"/>
        <end position="245"/>
    </location>
</feature>
<dbReference type="InterPro" id="IPR000409">
    <property type="entry name" value="BEACH_dom"/>
</dbReference>
<sequence>MTWRNSVVTLFERLLSLNNVFYCYDYTKSYINERDVAIWAIDDTHTSKNKRRNLLVPLTTIIYNNAGCDTTYCSCCKPNGTPRGSISTRLKSDVSLTSLRNRFSSETHVQPQKPQKPQKSQTKAISPSNASDTNPDTDLLEAGRVFDNSKDMFGCLSASQSKLVRVNEYIPSMTLPSQIIMRLRCTRILLLYEIHGYLEITKTEFKWVPERDNDGNLAIEYEGPVAKPQGKTESRDNSAHTRSQSGKDVIPPVIYDKLKCEFSIPLVYISDVIPRSVVFKKTAIEVFFSNSDSILLNIVNNSKDRMHLYSKLQTLVYNTRLLSFLDANNPKILIKKTDIVKRWQYNELSNFDYLMALNTLAGRSYNDLSQYPVFPWILSDYTSESIDLDNPESYRDLSKPVGALNEDRLRRTLERYASFEDPTGNIPKFHYGTHYSNPATVAYYLIRLEPFTSLHLMLQNGKFDHPDRQFHSIAESFHNCLHGSGDVKELIPEFFYSPDFLTNVNHLELGTRQNSTRLGDVVLPPYAHNSPAKFIEINRKALESEYVSRNLHLWIDLIFGYKQTGPEAVEAHNVFYYLTYESAAVGLDKLKDPHERKSKQSQISNFGMTPIQLFERPHVQKKVIPKQSQKANNEKSIDKMVLTKLATQSYPLEAACFYDLVNWWRIASTDSKDDVSLGFTAHVQLPRVVLAIDDEYAQSGKGMVKMYQLHSSSTDSTTLQKIANLNDTHFDESRGNAGGFAKGAAKADQSIILDQWLINPMYSNASRPITNMQDLMEYDFYDNCTFDNEQKESLYCTHPKKLDIIISGESNNGHVLSVSRLVSSNVIQLFDNVGSNDNNRSNNSNKKIRIKAFECSSTSSFGGNTGNNSGDSEAHSDADFSCDCVSAEDINKLAKLIVQCNASIHYSSYKKTMYDTLEVKKQQQLQQIGAPINRGYKQDGYYVNNVENNSNATLSHNPLTLMSRNNSYNTNHMSSSSLTQSVCGNDSKTNGNNNKTASPTIATSMVSPTALFSMPKASGINTIHKHCSNSFDKNVLNFSERGYACAKQKFKRFLGETLRYIRVKYEISTVVFSDCGKYVAVGCHNGTLMVFLLAKVDQQETDFNGDVIRDAGIRYDQGYEEYQSISNIGNANTMPLQKGNKALIPYPVVSGRIKPKNQFLNDTKCYNTFYFETGGADENFGEDNITNKNAINNIISGGAFSLREVGRDTKKPVKCSRHEYGTDILLNLYNEKHVMYKVDRVSEKFRPNYNTNQSEINMISGVDDAIDMNKLIPETLTTGSTMVSSTTREKERQKKMEILEAGLGIIKKSGDSEETYISSRQIVGYSPISEFIKLAEINVSYGRIENVIVSVDNDSMVILDEHKNIVVMRFTKLRAIKLVNLFKDLQDYYRIKKHDCIADDGKESMPQIKNIESAGIIPISMKRLTDTSFILLSLITTEDQQDDSGGSQPKTSNSYSYTLDLHSFDYNGNTIKRKALYSHFEGPDGVFKPVYINTVYPSKIRMEVDYRSSKILIVVVYNFGYRPFPILSEHFKAGEYKTDAMVNGPQQLTKTIIHEIGFDDL</sequence>
<feature type="domain" description="BEACH" evidence="6">
    <location>
        <begin position="328"/>
        <end position="621"/>
    </location>
</feature>
<comment type="function">
    <text evidence="3">May be involved in protein sorting and cell wall formation.</text>
</comment>
<dbReference type="PROSITE" id="PS50197">
    <property type="entry name" value="BEACH"/>
    <property type="match status" value="1"/>
</dbReference>
<accession>A0A1R1PUI8</accession>
<dbReference type="PANTHER" id="PTHR13743">
    <property type="entry name" value="BEIGE/BEACH-RELATED"/>
    <property type="match status" value="1"/>
</dbReference>
<dbReference type="Proteomes" id="UP000188320">
    <property type="component" value="Unassembled WGS sequence"/>
</dbReference>
<proteinExistence type="predicted"/>
<keyword evidence="1" id="KW-0853">WD repeat</keyword>
<feature type="compositionally biased region" description="Polar residues" evidence="5">
    <location>
        <begin position="120"/>
        <end position="136"/>
    </location>
</feature>
<dbReference type="CDD" id="cd06071">
    <property type="entry name" value="Beach"/>
    <property type="match status" value="1"/>
</dbReference>
<dbReference type="PANTHER" id="PTHR13743:SF112">
    <property type="entry name" value="BEACH DOMAIN-CONTAINING PROTEIN"/>
    <property type="match status" value="1"/>
</dbReference>
<name>A0A1R1PUI8_ZANCU</name>
<dbReference type="FunFam" id="1.10.1540.10:FF:000001">
    <property type="entry name" value="neurobeachin isoform X1"/>
    <property type="match status" value="1"/>
</dbReference>
<dbReference type="InterPro" id="IPR011993">
    <property type="entry name" value="PH-like_dom_sf"/>
</dbReference>
<dbReference type="Gene3D" id="1.10.1540.10">
    <property type="entry name" value="BEACH domain"/>
    <property type="match status" value="1"/>
</dbReference>
<feature type="region of interest" description="Disordered" evidence="5">
    <location>
        <begin position="104"/>
        <end position="138"/>
    </location>
</feature>
<reference evidence="9" key="1">
    <citation type="submission" date="2017-01" db="EMBL/GenBank/DDBJ databases">
        <authorList>
            <person name="Wang Y."/>
            <person name="White M."/>
            <person name="Kvist S."/>
            <person name="Moncalvo J.-M."/>
        </authorList>
    </citation>
    <scope>NUCLEOTIDE SEQUENCE [LARGE SCALE GENOMIC DNA]</scope>
    <source>
        <strain evidence="9">COL-18-3</strain>
    </source>
</reference>